<evidence type="ECO:0000313" key="4">
    <source>
        <dbReference type="Proteomes" id="UP000663844"/>
    </source>
</evidence>
<gene>
    <name evidence="2" type="ORF">JYZ213_LOCUS26719</name>
    <name evidence="3" type="ORF">OXD698_LOCUS10090</name>
</gene>
<dbReference type="Gene3D" id="3.30.2350.10">
    <property type="entry name" value="Pseudouridine synthase"/>
    <property type="match status" value="1"/>
</dbReference>
<dbReference type="AlphaFoldDB" id="A0A818SPG6"/>
<evidence type="ECO:0000256" key="1">
    <source>
        <dbReference type="SAM" id="Coils"/>
    </source>
</evidence>
<sequence>MSHYPCTINECPRLSRVLCYCCTKNYCIEHLKDHNDIYLSQLYQITNEINNLSEHVRGQYRRQLDQWRHESHQTIDLYYEKKCQELDNQTIQHEKLNQNRQVIEWIKSKIAQLIREQNTTQQQIDSLKAATNAVQRELQQTSEENFHLNIPPLILDENFIQLDKTRLTFDLYSTVKSNFLTKDLSTENCIVMTNNSTYLLIGQQLHLCLYDHNLNLIKQIPWTYGSIWDMCMSTILSKFIIVAEHGIFTFDEQTMMSEPLKSLSKQKKSWYCCACSDKSLFLTTQQLNTTISEYVFLQNNYSFKRQQICCLNNEYIEHMKCSKDLLVLIISNDLTGERRLDMRSILTFNQLWTISLNIHEKINVISCCSLNDKGWLIVDLAQARLIHVTNQGQIKQSIAYEPSPQYAIQFKDDILAILTEQVLFSPRFYHLNRRYAHYLSQANPIQQPKDIVSCILKNIIHHDEQIIVFNKPPGVMVLDETWDRKNEITSEEQGEENDYERNSSVINSNPCTIQYHMPQFRSALKWSHFFPCIRTPNEPSGLLIYTQNSKLHDDIKSTAMRSFRKLKEPYLTFYGITTSIPRKLEDSHHIMIERHLHNGQYLSYEVFDTTSNAIKHGRVYSGTIQHRTLSTNDELKVALVEFKTTTCTWDFVEIYCLRQCAPLLGDHKYWNRVKQVAGIPMYINPVKHKIYPAKQQLSKHVRVALDLYGQQLVCPLHLHLTDFNLSKKYRQQRAIVHYQAQPFPYFYETLQRLKLKFPDDLDMNTPFEEQIDEEFENAIQR</sequence>
<evidence type="ECO:0000313" key="2">
    <source>
        <dbReference type="EMBL" id="CAF1197663.1"/>
    </source>
</evidence>
<dbReference type="SUPFAM" id="SSF50978">
    <property type="entry name" value="WD40 repeat-like"/>
    <property type="match status" value="1"/>
</dbReference>
<dbReference type="Proteomes" id="UP000663845">
    <property type="component" value="Unassembled WGS sequence"/>
</dbReference>
<evidence type="ECO:0000313" key="3">
    <source>
        <dbReference type="EMBL" id="CAF3668672.1"/>
    </source>
</evidence>
<organism evidence="3 4">
    <name type="scientific">Adineta steineri</name>
    <dbReference type="NCBI Taxonomy" id="433720"/>
    <lineage>
        <taxon>Eukaryota</taxon>
        <taxon>Metazoa</taxon>
        <taxon>Spiralia</taxon>
        <taxon>Gnathifera</taxon>
        <taxon>Rotifera</taxon>
        <taxon>Eurotatoria</taxon>
        <taxon>Bdelloidea</taxon>
        <taxon>Adinetida</taxon>
        <taxon>Adinetidae</taxon>
        <taxon>Adineta</taxon>
    </lineage>
</organism>
<dbReference type="EMBL" id="CAJNOG010000360">
    <property type="protein sequence ID" value="CAF1197663.1"/>
    <property type="molecule type" value="Genomic_DNA"/>
</dbReference>
<dbReference type="EMBL" id="CAJOAZ010000527">
    <property type="protein sequence ID" value="CAF3668672.1"/>
    <property type="molecule type" value="Genomic_DNA"/>
</dbReference>
<reference evidence="3" key="1">
    <citation type="submission" date="2021-02" db="EMBL/GenBank/DDBJ databases">
        <authorList>
            <person name="Nowell W R."/>
        </authorList>
    </citation>
    <scope>NUCLEOTIDE SEQUENCE</scope>
</reference>
<dbReference type="Proteomes" id="UP000663844">
    <property type="component" value="Unassembled WGS sequence"/>
</dbReference>
<feature type="coiled-coil region" evidence="1">
    <location>
        <begin position="79"/>
        <end position="144"/>
    </location>
</feature>
<dbReference type="InterPro" id="IPR036322">
    <property type="entry name" value="WD40_repeat_dom_sf"/>
</dbReference>
<name>A0A818SPG6_9BILA</name>
<protein>
    <submittedName>
        <fullName evidence="3">Uncharacterized protein</fullName>
    </submittedName>
</protein>
<comment type="caution">
    <text evidence="3">The sequence shown here is derived from an EMBL/GenBank/DDBJ whole genome shotgun (WGS) entry which is preliminary data.</text>
</comment>
<accession>A0A818SPG6</accession>
<proteinExistence type="predicted"/>
<keyword evidence="1" id="KW-0175">Coiled coil</keyword>